<sequence>MKRIILITTLLFFGGAMLTMTTTSAELDNQSSESRHHNAKGGFVNTAADFSDDTAIMPLLMRYVTEKRVDATPEQQPPLVELTTEQLHSLPRDRDLVIRLGHSSIFMQLDGKRWLIDPVFSERASPFSFIGPKRFHPTPIALDSLPRIDGVIISHDHYDHLDEKTIKYLAASTSHFIVPLGVDKHLLKWGVSADKIQALDWWQSFSLGNTMITATPTQHFSGRGLFDKNDTLWASYVIESNRNKLYFSGDSGYFDGFREIGERFGPFTLTMMETGAYDKDWPTIHMTPEQSIQAHIDLKGRHMMPIHNGTFDLAFHSWYEPLERIVELANSADVSIVTPVMGQALDIDDKIQLATTNTLWWRTSTQTRLALAL</sequence>
<reference evidence="3 4" key="1">
    <citation type="submission" date="2018-12" db="EMBL/GenBank/DDBJ databases">
        <authorList>
            <person name="Yu L."/>
        </authorList>
    </citation>
    <scope>NUCLEOTIDE SEQUENCE [LARGE SCALE GENOMIC DNA]</scope>
    <source>
        <strain evidence="3 4">HAW-EB2</strain>
    </source>
</reference>
<evidence type="ECO:0000259" key="2">
    <source>
        <dbReference type="Pfam" id="PF12706"/>
    </source>
</evidence>
<comment type="caution">
    <text evidence="3">The sequence shown here is derived from an EMBL/GenBank/DDBJ whole genome shotgun (WGS) entry which is preliminary data.</text>
</comment>
<evidence type="ECO:0000313" key="3">
    <source>
        <dbReference type="EMBL" id="RTR37175.1"/>
    </source>
</evidence>
<dbReference type="Gene3D" id="3.60.15.10">
    <property type="entry name" value="Ribonuclease Z/Hydroxyacylglutathione hydrolase-like"/>
    <property type="match status" value="1"/>
</dbReference>
<dbReference type="SUPFAM" id="SSF56281">
    <property type="entry name" value="Metallo-hydrolase/oxidoreductase"/>
    <property type="match status" value="1"/>
</dbReference>
<evidence type="ECO:0000313" key="4">
    <source>
        <dbReference type="Proteomes" id="UP000267448"/>
    </source>
</evidence>
<dbReference type="PANTHER" id="PTHR15032:SF4">
    <property type="entry name" value="N-ACYL-PHOSPHATIDYLETHANOLAMINE-HYDROLYZING PHOSPHOLIPASE D"/>
    <property type="match status" value="1"/>
</dbReference>
<dbReference type="OrthoDB" id="9805728at2"/>
<gene>
    <name evidence="3" type="ORF">EKG38_19770</name>
</gene>
<accession>A0A3S0KYG4</accession>
<organism evidence="3 4">
    <name type="scientific">Shewanella canadensis</name>
    <dbReference type="NCBI Taxonomy" id="271096"/>
    <lineage>
        <taxon>Bacteria</taxon>
        <taxon>Pseudomonadati</taxon>
        <taxon>Pseudomonadota</taxon>
        <taxon>Gammaproteobacteria</taxon>
        <taxon>Alteromonadales</taxon>
        <taxon>Shewanellaceae</taxon>
        <taxon>Shewanella</taxon>
    </lineage>
</organism>
<proteinExistence type="predicted"/>
<keyword evidence="1" id="KW-0732">Signal</keyword>
<evidence type="ECO:0000256" key="1">
    <source>
        <dbReference type="SAM" id="SignalP"/>
    </source>
</evidence>
<feature type="chain" id="PRO_5018740868" evidence="1">
    <location>
        <begin position="26"/>
        <end position="373"/>
    </location>
</feature>
<dbReference type="GO" id="GO:0016787">
    <property type="term" value="F:hydrolase activity"/>
    <property type="evidence" value="ECO:0007669"/>
    <property type="project" value="UniProtKB-KW"/>
</dbReference>
<protein>
    <submittedName>
        <fullName evidence="3">Hydrolase</fullName>
    </submittedName>
</protein>
<dbReference type="EMBL" id="RXNU01000014">
    <property type="protein sequence ID" value="RTR37175.1"/>
    <property type="molecule type" value="Genomic_DNA"/>
</dbReference>
<keyword evidence="3" id="KW-0378">Hydrolase</keyword>
<keyword evidence="4" id="KW-1185">Reference proteome</keyword>
<dbReference type="Pfam" id="PF12706">
    <property type="entry name" value="Lactamase_B_2"/>
    <property type="match status" value="1"/>
</dbReference>
<dbReference type="GO" id="GO:0005737">
    <property type="term" value="C:cytoplasm"/>
    <property type="evidence" value="ECO:0007669"/>
    <property type="project" value="TreeGrafter"/>
</dbReference>
<dbReference type="PANTHER" id="PTHR15032">
    <property type="entry name" value="N-ACYL-PHOSPHATIDYLETHANOLAMINE-HYDROLYZING PHOSPHOLIPASE D"/>
    <property type="match status" value="1"/>
</dbReference>
<dbReference type="AlphaFoldDB" id="A0A3S0KYG4"/>
<dbReference type="InterPro" id="IPR036866">
    <property type="entry name" value="RibonucZ/Hydroxyglut_hydro"/>
</dbReference>
<name>A0A3S0KYG4_9GAMM</name>
<dbReference type="InterPro" id="IPR001279">
    <property type="entry name" value="Metallo-B-lactamas"/>
</dbReference>
<dbReference type="Proteomes" id="UP000267448">
    <property type="component" value="Unassembled WGS sequence"/>
</dbReference>
<feature type="signal peptide" evidence="1">
    <location>
        <begin position="1"/>
        <end position="25"/>
    </location>
</feature>
<feature type="domain" description="Metallo-beta-lactamase" evidence="2">
    <location>
        <begin position="113"/>
        <end position="307"/>
    </location>
</feature>